<gene>
    <name evidence="9" type="primary">RNF212</name>
</gene>
<evidence type="ECO:0000313" key="9">
    <source>
        <dbReference type="Ensembl" id="ENSFALP00000024169.1"/>
    </source>
</evidence>
<dbReference type="InterPro" id="IPR042123">
    <property type="entry name" value="Zip3/RNF212-like"/>
</dbReference>
<keyword evidence="10" id="KW-1185">Reference proteome</keyword>
<feature type="coiled-coil region" evidence="6">
    <location>
        <begin position="116"/>
        <end position="143"/>
    </location>
</feature>
<dbReference type="GO" id="GO:0007131">
    <property type="term" value="P:reciprocal meiotic recombination"/>
    <property type="evidence" value="ECO:0007669"/>
    <property type="project" value="InterPro"/>
</dbReference>
<reference evidence="9" key="3">
    <citation type="submission" date="2025-09" db="UniProtKB">
        <authorList>
            <consortium name="Ensembl"/>
        </authorList>
    </citation>
    <scope>IDENTIFICATION</scope>
</reference>
<dbReference type="PANTHER" id="PTHR22663">
    <property type="entry name" value="RING FINGER PROTEIN NARYA-RELATED"/>
    <property type="match status" value="1"/>
</dbReference>
<accession>A0A803VN63</accession>
<evidence type="ECO:0000313" key="10">
    <source>
        <dbReference type="Proteomes" id="UP000016665"/>
    </source>
</evidence>
<dbReference type="PROSITE" id="PS00518">
    <property type="entry name" value="ZF_RING_1"/>
    <property type="match status" value="1"/>
</dbReference>
<keyword evidence="6" id="KW-0175">Coiled coil</keyword>
<protein>
    <submittedName>
        <fullName evidence="9">Ring finger protein 212</fullName>
    </submittedName>
</protein>
<feature type="compositionally biased region" description="Low complexity" evidence="7">
    <location>
        <begin position="263"/>
        <end position="276"/>
    </location>
</feature>
<sequence>MAEPEGGGLCPSTRPCSSMAMAMAVFCNSCLCEPQSPTPRFCLTSCGHVFCEVCLQKGKKDECLVCKSACRTLVLSKETCPDIQSLFMRIDVLSKKCSKEESQVSQFQGKYRKHLVTYHKQKIAKLEESLKKVTQQMQQLQCMKPPEKTTPLPFSSASRDPFSIPSRRQDVYSSYSLHSSRPSTSETVEAMEVDPVPSPMRKLETPTGPTRLSVITPPQDGRMGSVSYRHSQTAVIMPRRKTEAESARSTPVSLPRSACPSPAGSQSSRRGSWASSDFRTPQLYPFTSPSPQQSLSRQPITIPGFLQRQQGSTNLGGHSAER</sequence>
<dbReference type="Pfam" id="PF14634">
    <property type="entry name" value="zf-RING_5"/>
    <property type="match status" value="1"/>
</dbReference>
<evidence type="ECO:0000256" key="1">
    <source>
        <dbReference type="ARBA" id="ARBA00022723"/>
    </source>
</evidence>
<feature type="compositionally biased region" description="Polar residues" evidence="7">
    <location>
        <begin position="307"/>
        <end position="316"/>
    </location>
</feature>
<evidence type="ECO:0000256" key="4">
    <source>
        <dbReference type="ARBA" id="ARBA00023254"/>
    </source>
</evidence>
<dbReference type="InterPro" id="IPR001841">
    <property type="entry name" value="Znf_RING"/>
</dbReference>
<evidence type="ECO:0000256" key="2">
    <source>
        <dbReference type="ARBA" id="ARBA00022771"/>
    </source>
</evidence>
<dbReference type="GO" id="GO:0007129">
    <property type="term" value="P:homologous chromosome pairing at meiosis"/>
    <property type="evidence" value="ECO:0007669"/>
    <property type="project" value="TreeGrafter"/>
</dbReference>
<evidence type="ECO:0000256" key="6">
    <source>
        <dbReference type="SAM" id="Coils"/>
    </source>
</evidence>
<evidence type="ECO:0000256" key="5">
    <source>
        <dbReference type="PROSITE-ProRule" id="PRU00175"/>
    </source>
</evidence>
<dbReference type="PROSITE" id="PS50089">
    <property type="entry name" value="ZF_RING_2"/>
    <property type="match status" value="1"/>
</dbReference>
<reference evidence="9" key="2">
    <citation type="submission" date="2025-08" db="UniProtKB">
        <authorList>
            <consortium name="Ensembl"/>
        </authorList>
    </citation>
    <scope>IDENTIFICATION</scope>
</reference>
<proteinExistence type="predicted"/>
<feature type="region of interest" description="Disordered" evidence="7">
    <location>
        <begin position="145"/>
        <end position="168"/>
    </location>
</feature>
<dbReference type="Ensembl" id="ENSFALT00000042078.1">
    <property type="protein sequence ID" value="ENSFALP00000024169.1"/>
    <property type="gene ID" value="ENSFALG00000026442.1"/>
</dbReference>
<dbReference type="GO" id="GO:0019789">
    <property type="term" value="F:SUMO transferase activity"/>
    <property type="evidence" value="ECO:0007669"/>
    <property type="project" value="InterPro"/>
</dbReference>
<keyword evidence="4" id="KW-0469">Meiosis</keyword>
<evidence type="ECO:0000256" key="7">
    <source>
        <dbReference type="SAM" id="MobiDB-lite"/>
    </source>
</evidence>
<dbReference type="PANTHER" id="PTHR22663:SF21">
    <property type="entry name" value="E3 SUMO-PROTEIN LIGASE RNF212-RELATED"/>
    <property type="match status" value="1"/>
</dbReference>
<keyword evidence="3" id="KW-0862">Zinc</keyword>
<dbReference type="GO" id="GO:0000795">
    <property type="term" value="C:synaptonemal complex"/>
    <property type="evidence" value="ECO:0007669"/>
    <property type="project" value="InterPro"/>
</dbReference>
<dbReference type="GeneTree" id="ENSGT00740000115581"/>
<dbReference type="Proteomes" id="UP000016665">
    <property type="component" value="Chromosome 4"/>
</dbReference>
<organism evidence="9 10">
    <name type="scientific">Ficedula albicollis</name>
    <name type="common">Collared flycatcher</name>
    <name type="synonym">Muscicapa albicollis</name>
    <dbReference type="NCBI Taxonomy" id="59894"/>
    <lineage>
        <taxon>Eukaryota</taxon>
        <taxon>Metazoa</taxon>
        <taxon>Chordata</taxon>
        <taxon>Craniata</taxon>
        <taxon>Vertebrata</taxon>
        <taxon>Euteleostomi</taxon>
        <taxon>Archelosauria</taxon>
        <taxon>Archosauria</taxon>
        <taxon>Dinosauria</taxon>
        <taxon>Saurischia</taxon>
        <taxon>Theropoda</taxon>
        <taxon>Coelurosauria</taxon>
        <taxon>Aves</taxon>
        <taxon>Neognathae</taxon>
        <taxon>Neoaves</taxon>
        <taxon>Telluraves</taxon>
        <taxon>Australaves</taxon>
        <taxon>Passeriformes</taxon>
        <taxon>Muscicapidae</taxon>
        <taxon>Ficedula</taxon>
    </lineage>
</organism>
<dbReference type="InterPro" id="IPR017907">
    <property type="entry name" value="Znf_RING_CS"/>
</dbReference>
<evidence type="ECO:0000256" key="3">
    <source>
        <dbReference type="ARBA" id="ARBA00022833"/>
    </source>
</evidence>
<keyword evidence="2 5" id="KW-0863">Zinc-finger</keyword>
<keyword evidence="1" id="KW-0479">Metal-binding</keyword>
<name>A0A803VN63_FICAL</name>
<evidence type="ECO:0000259" key="8">
    <source>
        <dbReference type="PROSITE" id="PS50089"/>
    </source>
</evidence>
<feature type="domain" description="RING-type" evidence="8">
    <location>
        <begin position="27"/>
        <end position="67"/>
    </location>
</feature>
<dbReference type="GO" id="GO:0016925">
    <property type="term" value="P:protein sumoylation"/>
    <property type="evidence" value="ECO:0007669"/>
    <property type="project" value="TreeGrafter"/>
</dbReference>
<reference evidence="9 10" key="1">
    <citation type="journal article" date="2012" name="Nature">
        <title>The genomic landscape of species divergence in Ficedula flycatchers.</title>
        <authorList>
            <person name="Ellegren H."/>
            <person name="Smeds L."/>
            <person name="Burri R."/>
            <person name="Olason P.I."/>
            <person name="Backstrom N."/>
            <person name="Kawakami T."/>
            <person name="Kunstner A."/>
            <person name="Makinen H."/>
            <person name="Nadachowska-Brzyska K."/>
            <person name="Qvarnstrom A."/>
            <person name="Uebbing S."/>
            <person name="Wolf J.B."/>
        </authorList>
    </citation>
    <scope>NUCLEOTIDE SEQUENCE [LARGE SCALE GENOMIC DNA]</scope>
</reference>
<feature type="region of interest" description="Disordered" evidence="7">
    <location>
        <begin position="197"/>
        <end position="322"/>
    </location>
</feature>
<dbReference type="AlphaFoldDB" id="A0A803VN63"/>
<dbReference type="CDD" id="cd16746">
    <property type="entry name" value="RING-HC_RNF212"/>
    <property type="match status" value="1"/>
</dbReference>
<feature type="compositionally biased region" description="Low complexity" evidence="7">
    <location>
        <begin position="289"/>
        <end position="299"/>
    </location>
</feature>
<dbReference type="GO" id="GO:0008270">
    <property type="term" value="F:zinc ion binding"/>
    <property type="evidence" value="ECO:0007669"/>
    <property type="project" value="UniProtKB-KW"/>
</dbReference>